<feature type="transmembrane region" description="Helical" evidence="6">
    <location>
        <begin position="7"/>
        <end position="26"/>
    </location>
</feature>
<comment type="similarity">
    <text evidence="2">Belongs to the autoinducer-2 exporter (AI-2E) (TC 2.A.86) family.</text>
</comment>
<gene>
    <name evidence="7" type="ORF">SAMN02927928_1421</name>
</gene>
<dbReference type="EMBL" id="FMTS01000001">
    <property type="protein sequence ID" value="SCW46543.1"/>
    <property type="molecule type" value="Genomic_DNA"/>
</dbReference>
<dbReference type="PANTHER" id="PTHR21716:SF62">
    <property type="entry name" value="TRANSPORT PROTEIN YDBI-RELATED"/>
    <property type="match status" value="1"/>
</dbReference>
<evidence type="ECO:0000256" key="3">
    <source>
        <dbReference type="ARBA" id="ARBA00022692"/>
    </source>
</evidence>
<protein>
    <submittedName>
        <fullName evidence="7">Predicted PurR-regulated permease PerM</fullName>
    </submittedName>
</protein>
<dbReference type="InterPro" id="IPR002549">
    <property type="entry name" value="AI-2E-like"/>
</dbReference>
<keyword evidence="8" id="KW-1185">Reference proteome</keyword>
<dbReference type="PANTHER" id="PTHR21716">
    <property type="entry name" value="TRANSMEMBRANE PROTEIN"/>
    <property type="match status" value="1"/>
</dbReference>
<evidence type="ECO:0000313" key="8">
    <source>
        <dbReference type="Proteomes" id="UP000199150"/>
    </source>
</evidence>
<organism evidence="7 8">
    <name type="scientific">Asticcacaulis taihuensis</name>
    <dbReference type="NCBI Taxonomy" id="260084"/>
    <lineage>
        <taxon>Bacteria</taxon>
        <taxon>Pseudomonadati</taxon>
        <taxon>Pseudomonadota</taxon>
        <taxon>Alphaproteobacteria</taxon>
        <taxon>Caulobacterales</taxon>
        <taxon>Caulobacteraceae</taxon>
        <taxon>Asticcacaulis</taxon>
    </lineage>
</organism>
<evidence type="ECO:0000256" key="2">
    <source>
        <dbReference type="ARBA" id="ARBA00009773"/>
    </source>
</evidence>
<dbReference type="STRING" id="260084.SAMN02927928_1421"/>
<sequence length="355" mass="37585">MEKALGVGFMQRVLFVILAIAAALLVFKLLGLWLLIFGAIVIATVLRALAEPLIKYTPLNDTFAVLTVLVLVLAFISVTFALFGYELVSQTHNLTEQLPAAWAALQKRLVSLGLNDEVQKQMQSLGQQAGGVASKLPSIAGNVFGALANLLVATIAGIILAINPGKYRDGVVFLIADQHKEKVRDAMNVAGHALRLWFVGQFISMVLVGTLTGIGLSVLGVPSALALGLVSGLAQFVPIVGPVVSAGPGLLLAAVSGWQTFIWALVIYVGVSQLESNFITPMVQRSIASIPVIVTLFAVIGFAGLLGPMGVLFAMPLTVIIYTLIRRLYTGEDVTQGKGEKPFQGMLKPKADKAS</sequence>
<proteinExistence type="inferred from homology"/>
<comment type="subcellular location">
    <subcellularLocation>
        <location evidence="1">Membrane</location>
        <topology evidence="1">Multi-pass membrane protein</topology>
    </subcellularLocation>
</comment>
<dbReference type="Proteomes" id="UP000199150">
    <property type="component" value="Unassembled WGS sequence"/>
</dbReference>
<dbReference type="AlphaFoldDB" id="A0A1G4QPI1"/>
<feature type="transmembrane region" description="Helical" evidence="6">
    <location>
        <begin position="292"/>
        <end position="325"/>
    </location>
</feature>
<keyword evidence="3 6" id="KW-0812">Transmembrane</keyword>
<dbReference type="OrthoDB" id="5761230at2"/>
<evidence type="ECO:0000256" key="1">
    <source>
        <dbReference type="ARBA" id="ARBA00004141"/>
    </source>
</evidence>
<dbReference type="GO" id="GO:0055085">
    <property type="term" value="P:transmembrane transport"/>
    <property type="evidence" value="ECO:0007669"/>
    <property type="project" value="TreeGrafter"/>
</dbReference>
<accession>A0A1G4QPI1</accession>
<feature type="transmembrane region" description="Helical" evidence="6">
    <location>
        <begin position="62"/>
        <end position="85"/>
    </location>
</feature>
<dbReference type="RefSeq" id="WP_090645418.1">
    <property type="nucleotide sequence ID" value="NZ_CBCRYE010000001.1"/>
</dbReference>
<keyword evidence="5 6" id="KW-0472">Membrane</keyword>
<name>A0A1G4QPI1_9CAUL</name>
<feature type="transmembrane region" description="Helical" evidence="6">
    <location>
        <begin position="143"/>
        <end position="162"/>
    </location>
</feature>
<reference evidence="8" key="1">
    <citation type="submission" date="2016-10" db="EMBL/GenBank/DDBJ databases">
        <authorList>
            <person name="Varghese N."/>
            <person name="Submissions S."/>
        </authorList>
    </citation>
    <scope>NUCLEOTIDE SEQUENCE [LARGE SCALE GENOMIC DNA]</scope>
    <source>
        <strain evidence="8">CGMCC 1.3431</strain>
    </source>
</reference>
<feature type="transmembrane region" description="Helical" evidence="6">
    <location>
        <begin position="250"/>
        <end position="271"/>
    </location>
</feature>
<feature type="transmembrane region" description="Helical" evidence="6">
    <location>
        <begin position="202"/>
        <end position="230"/>
    </location>
</feature>
<evidence type="ECO:0000256" key="4">
    <source>
        <dbReference type="ARBA" id="ARBA00022989"/>
    </source>
</evidence>
<keyword evidence="4 6" id="KW-1133">Transmembrane helix</keyword>
<dbReference type="Pfam" id="PF01594">
    <property type="entry name" value="AI-2E_transport"/>
    <property type="match status" value="1"/>
</dbReference>
<evidence type="ECO:0000256" key="6">
    <source>
        <dbReference type="SAM" id="Phobius"/>
    </source>
</evidence>
<evidence type="ECO:0000313" key="7">
    <source>
        <dbReference type="EMBL" id="SCW46543.1"/>
    </source>
</evidence>
<evidence type="ECO:0000256" key="5">
    <source>
        <dbReference type="ARBA" id="ARBA00023136"/>
    </source>
</evidence>
<dbReference type="GO" id="GO:0016020">
    <property type="term" value="C:membrane"/>
    <property type="evidence" value="ECO:0007669"/>
    <property type="project" value="UniProtKB-SubCell"/>
</dbReference>